<dbReference type="AlphaFoldDB" id="A0A914L456"/>
<sequence length="152" mass="17227">MSSDSAIDVVSVREEEPTTSYRKRKAYSLSKKLEVIEYAKKNSKTAAAKRYVWLDSSGGKCVAEKGSKEVSVLSTGHEKLRVTVMLTGRMDGYKCLPYVLLPRKRPDQAIVEMFKGKLILAWRGTNWMDDDATSYYLTRVLGQSLFGNFRKN</sequence>
<proteinExistence type="predicted"/>
<evidence type="ECO:0000313" key="2">
    <source>
        <dbReference type="WBParaSite" id="Minc3s00250g08576"/>
    </source>
</evidence>
<keyword evidence="1" id="KW-1185">Reference proteome</keyword>
<dbReference type="Proteomes" id="UP000887563">
    <property type="component" value="Unplaced"/>
</dbReference>
<reference evidence="2" key="1">
    <citation type="submission" date="2022-11" db="UniProtKB">
        <authorList>
            <consortium name="WormBaseParasite"/>
        </authorList>
    </citation>
    <scope>IDENTIFICATION</scope>
</reference>
<dbReference type="WBParaSite" id="Minc3s00250g08576">
    <property type="protein sequence ID" value="Minc3s00250g08576"/>
    <property type="gene ID" value="Minc3s00250g08576"/>
</dbReference>
<protein>
    <submittedName>
        <fullName evidence="2">DDE-1 domain-containing protein</fullName>
    </submittedName>
</protein>
<name>A0A914L456_MELIC</name>
<accession>A0A914L456</accession>
<organism evidence="1 2">
    <name type="scientific">Meloidogyne incognita</name>
    <name type="common">Southern root-knot nematode worm</name>
    <name type="synonym">Oxyuris incognita</name>
    <dbReference type="NCBI Taxonomy" id="6306"/>
    <lineage>
        <taxon>Eukaryota</taxon>
        <taxon>Metazoa</taxon>
        <taxon>Ecdysozoa</taxon>
        <taxon>Nematoda</taxon>
        <taxon>Chromadorea</taxon>
        <taxon>Rhabditida</taxon>
        <taxon>Tylenchina</taxon>
        <taxon>Tylenchomorpha</taxon>
        <taxon>Tylenchoidea</taxon>
        <taxon>Meloidogynidae</taxon>
        <taxon>Meloidogyninae</taxon>
        <taxon>Meloidogyne</taxon>
        <taxon>Meloidogyne incognita group</taxon>
    </lineage>
</organism>
<evidence type="ECO:0000313" key="1">
    <source>
        <dbReference type="Proteomes" id="UP000887563"/>
    </source>
</evidence>